<accession>A0ABW3XC41</accession>
<organism evidence="2 3">
    <name type="scientific">Streptomyces kaempferi</name>
    <dbReference type="NCBI Taxonomy" id="333725"/>
    <lineage>
        <taxon>Bacteria</taxon>
        <taxon>Bacillati</taxon>
        <taxon>Actinomycetota</taxon>
        <taxon>Actinomycetes</taxon>
        <taxon>Kitasatosporales</taxon>
        <taxon>Streptomycetaceae</taxon>
        <taxon>Streptomyces</taxon>
    </lineage>
</organism>
<dbReference type="Proteomes" id="UP001597058">
    <property type="component" value="Unassembled WGS sequence"/>
</dbReference>
<reference evidence="3" key="1">
    <citation type="journal article" date="2019" name="Int. J. Syst. Evol. Microbiol.">
        <title>The Global Catalogue of Microorganisms (GCM) 10K type strain sequencing project: providing services to taxonomists for standard genome sequencing and annotation.</title>
        <authorList>
            <consortium name="The Broad Institute Genomics Platform"/>
            <consortium name="The Broad Institute Genome Sequencing Center for Infectious Disease"/>
            <person name="Wu L."/>
            <person name="Ma J."/>
        </authorList>
    </citation>
    <scope>NUCLEOTIDE SEQUENCE [LARGE SCALE GENOMIC DNA]</scope>
    <source>
        <strain evidence="3">CGMCC 4.7020</strain>
    </source>
</reference>
<gene>
    <name evidence="2" type="ORF">ACFQ5X_09745</name>
</gene>
<keyword evidence="1" id="KW-1133">Transmembrane helix</keyword>
<feature type="transmembrane region" description="Helical" evidence="1">
    <location>
        <begin position="316"/>
        <end position="340"/>
    </location>
</feature>
<feature type="transmembrane region" description="Helical" evidence="1">
    <location>
        <begin position="360"/>
        <end position="381"/>
    </location>
</feature>
<name>A0ABW3XC41_9ACTN</name>
<feature type="transmembrane region" description="Helical" evidence="1">
    <location>
        <begin position="103"/>
        <end position="125"/>
    </location>
</feature>
<dbReference type="RefSeq" id="WP_329291614.1">
    <property type="nucleotide sequence ID" value="NZ_JBHSKH010000023.1"/>
</dbReference>
<evidence type="ECO:0000313" key="2">
    <source>
        <dbReference type="EMBL" id="MFD1306124.1"/>
    </source>
</evidence>
<dbReference type="EMBL" id="JBHTMM010000009">
    <property type="protein sequence ID" value="MFD1306124.1"/>
    <property type="molecule type" value="Genomic_DNA"/>
</dbReference>
<feature type="transmembrane region" description="Helical" evidence="1">
    <location>
        <begin position="238"/>
        <end position="256"/>
    </location>
</feature>
<comment type="caution">
    <text evidence="2">The sequence shown here is derived from an EMBL/GenBank/DDBJ whole genome shotgun (WGS) entry which is preliminary data.</text>
</comment>
<keyword evidence="1" id="KW-0472">Membrane</keyword>
<feature type="transmembrane region" description="Helical" evidence="1">
    <location>
        <begin position="137"/>
        <end position="160"/>
    </location>
</feature>
<keyword evidence="1" id="KW-0812">Transmembrane</keyword>
<evidence type="ECO:0000313" key="3">
    <source>
        <dbReference type="Proteomes" id="UP001597058"/>
    </source>
</evidence>
<sequence>MAGDGLVFHELSFVPEGDEVVVGRLDTGSYAVFPADGAELLRQLMRGMTLGAAADWYETTFGEDADLPDFVTTLRELGFIDEEDRARPAAPAPQVRLRGLGRAAFSAPAWVLYGAVVGGWTWAVIARPDLAPHPGQIFFTHSLLVVQLVITLGQVPLLLLHEGFHILAGRRLGLPTRLSVSNRLTYIVAETQINGLLSVPRAKRYLPFFAGMVCDGVVFAVLGLVADLTRNPGGSFSLAGRLCLGLAFTVAVRMLWQLQLYLRTDLYYVAATAWNCYDLHDAGMTLMKNRVWRFMNRPDRIVDEEKWTPRDRRVGAFYGPFIVLGYGAFAAITVFVSVPVTVNYVSIAGRALGSGGVDASFWDAVLSLCMNVAQIVALVVLSRRKRRNQKSAHSLTSSSPEVELA</sequence>
<evidence type="ECO:0008006" key="4">
    <source>
        <dbReference type="Google" id="ProtNLM"/>
    </source>
</evidence>
<evidence type="ECO:0000256" key="1">
    <source>
        <dbReference type="SAM" id="Phobius"/>
    </source>
</evidence>
<proteinExistence type="predicted"/>
<protein>
    <recommendedName>
        <fullName evidence="4">Coenzyme PQQ synthesis protein D (PqqD)</fullName>
    </recommendedName>
</protein>
<feature type="transmembrane region" description="Helical" evidence="1">
    <location>
        <begin position="205"/>
        <end position="226"/>
    </location>
</feature>
<keyword evidence="3" id="KW-1185">Reference proteome</keyword>